<name>A0A8S1UQX3_9CILI</name>
<evidence type="ECO:0000313" key="2">
    <source>
        <dbReference type="Proteomes" id="UP000689195"/>
    </source>
</evidence>
<comment type="caution">
    <text evidence="1">The sequence shown here is derived from an EMBL/GenBank/DDBJ whole genome shotgun (WGS) entry which is preliminary data.</text>
</comment>
<proteinExistence type="predicted"/>
<protein>
    <submittedName>
        <fullName evidence="1">Uncharacterized protein</fullName>
    </submittedName>
</protein>
<accession>A0A8S1UQX3</accession>
<sequence>MIKMMMIFFEREQQQIKQPPPHQVKAILQEQIPLDLQDIQLDNTKTYQIKNELLKFLTFKWKSQVHSREFGLSMNMPKIKKQVQSVFKKVDDEILIKERGNQRYLKNLMLVKMAMFHKQIYINETYSTQDEIQLLIQYVDPENKGFANFTEFAQKIRNGMTILDENGAQLINVNTQPSKTTIIAATSFLLELQRSINEFKKPFIASKNRFDYKPSTRYGATPSLKDTFVNIAPLERSGLWKSAESRFNKNREEYKKEDKKLKEFRQEQKLQRIRSYQQEIRDRIKSQDDRHKQKAILK</sequence>
<evidence type="ECO:0000313" key="1">
    <source>
        <dbReference type="EMBL" id="CAD8166192.1"/>
    </source>
</evidence>
<dbReference type="AlphaFoldDB" id="A0A8S1UQX3"/>
<keyword evidence="2" id="KW-1185">Reference proteome</keyword>
<gene>
    <name evidence="1" type="ORF">PPENT_87.1.T0440009</name>
</gene>
<dbReference type="OrthoDB" id="26525at2759"/>
<reference evidence="1" key="1">
    <citation type="submission" date="2021-01" db="EMBL/GenBank/DDBJ databases">
        <authorList>
            <consortium name="Genoscope - CEA"/>
            <person name="William W."/>
        </authorList>
    </citation>
    <scope>NUCLEOTIDE SEQUENCE</scope>
</reference>
<organism evidence="1 2">
    <name type="scientific">Paramecium pentaurelia</name>
    <dbReference type="NCBI Taxonomy" id="43138"/>
    <lineage>
        <taxon>Eukaryota</taxon>
        <taxon>Sar</taxon>
        <taxon>Alveolata</taxon>
        <taxon>Ciliophora</taxon>
        <taxon>Intramacronucleata</taxon>
        <taxon>Oligohymenophorea</taxon>
        <taxon>Peniculida</taxon>
        <taxon>Parameciidae</taxon>
        <taxon>Paramecium</taxon>
    </lineage>
</organism>
<dbReference type="Proteomes" id="UP000689195">
    <property type="component" value="Unassembled WGS sequence"/>
</dbReference>
<dbReference type="EMBL" id="CAJJDO010000044">
    <property type="protein sequence ID" value="CAD8166192.1"/>
    <property type="molecule type" value="Genomic_DNA"/>
</dbReference>